<dbReference type="SMART" id="SM00044">
    <property type="entry name" value="CYCc"/>
    <property type="match status" value="1"/>
</dbReference>
<dbReference type="CDD" id="cd07302">
    <property type="entry name" value="CHD"/>
    <property type="match status" value="1"/>
</dbReference>
<dbReference type="PANTHER" id="PTHR43081:SF1">
    <property type="entry name" value="ADENYLATE CYCLASE, TERMINAL-DIFFERENTIATION SPECIFIC"/>
    <property type="match status" value="1"/>
</dbReference>
<dbReference type="EMBL" id="VBAL01000254">
    <property type="protein sequence ID" value="TMI96441.1"/>
    <property type="molecule type" value="Genomic_DNA"/>
</dbReference>
<dbReference type="GO" id="GO:0004016">
    <property type="term" value="F:adenylate cyclase activity"/>
    <property type="evidence" value="ECO:0007669"/>
    <property type="project" value="UniProtKB-ARBA"/>
</dbReference>
<evidence type="ECO:0000256" key="2">
    <source>
        <dbReference type="ARBA" id="ARBA00005381"/>
    </source>
</evidence>
<evidence type="ECO:0000256" key="3">
    <source>
        <dbReference type="ARBA" id="ARBA00022475"/>
    </source>
</evidence>
<feature type="domain" description="Guanylate cyclase" evidence="9">
    <location>
        <begin position="360"/>
        <end position="492"/>
    </location>
</feature>
<dbReference type="InterPro" id="IPR029787">
    <property type="entry name" value="Nucleotide_cyclase"/>
</dbReference>
<keyword evidence="7" id="KW-0175">Coiled coil</keyword>
<dbReference type="SMART" id="SM00240">
    <property type="entry name" value="FHA"/>
    <property type="match status" value="1"/>
</dbReference>
<dbReference type="InterPro" id="IPR000253">
    <property type="entry name" value="FHA_dom"/>
</dbReference>
<comment type="subcellular location">
    <subcellularLocation>
        <location evidence="1">Cell envelope</location>
    </subcellularLocation>
</comment>
<dbReference type="SUPFAM" id="SSF55781">
    <property type="entry name" value="GAF domain-like"/>
    <property type="match status" value="1"/>
</dbReference>
<dbReference type="PROSITE" id="PS50006">
    <property type="entry name" value="FHA_DOMAIN"/>
    <property type="match status" value="1"/>
</dbReference>
<keyword evidence="3" id="KW-1003">Cell membrane</keyword>
<dbReference type="SMART" id="SM00065">
    <property type="entry name" value="GAF"/>
    <property type="match status" value="1"/>
</dbReference>
<dbReference type="InterPro" id="IPR008984">
    <property type="entry name" value="SMAD_FHA_dom_sf"/>
</dbReference>
<dbReference type="Pfam" id="PF00211">
    <property type="entry name" value="Guanylate_cyc"/>
    <property type="match status" value="1"/>
</dbReference>
<evidence type="ECO:0000256" key="5">
    <source>
        <dbReference type="ARBA" id="ARBA00022989"/>
    </source>
</evidence>
<proteinExistence type="inferred from homology"/>
<gene>
    <name evidence="10" type="ORF">E6H01_13855</name>
</gene>
<evidence type="ECO:0000256" key="7">
    <source>
        <dbReference type="SAM" id="Coils"/>
    </source>
</evidence>
<evidence type="ECO:0000313" key="10">
    <source>
        <dbReference type="EMBL" id="TMI96441.1"/>
    </source>
</evidence>
<dbReference type="InterPro" id="IPR003018">
    <property type="entry name" value="GAF"/>
</dbReference>
<evidence type="ECO:0000313" key="11">
    <source>
        <dbReference type="Proteomes" id="UP000319353"/>
    </source>
</evidence>
<dbReference type="GO" id="GO:0006171">
    <property type="term" value="P:cAMP biosynthetic process"/>
    <property type="evidence" value="ECO:0007669"/>
    <property type="project" value="TreeGrafter"/>
</dbReference>
<dbReference type="Gene3D" id="3.30.70.1230">
    <property type="entry name" value="Nucleotide cyclase"/>
    <property type="match status" value="1"/>
</dbReference>
<evidence type="ECO:0000259" key="9">
    <source>
        <dbReference type="PROSITE" id="PS50125"/>
    </source>
</evidence>
<feature type="coiled-coil region" evidence="7">
    <location>
        <begin position="422"/>
        <end position="449"/>
    </location>
</feature>
<dbReference type="Pfam" id="PF00498">
    <property type="entry name" value="FHA"/>
    <property type="match status" value="1"/>
</dbReference>
<evidence type="ECO:0000256" key="4">
    <source>
        <dbReference type="ARBA" id="ARBA00022692"/>
    </source>
</evidence>
<keyword evidence="4" id="KW-0812">Transmembrane</keyword>
<dbReference type="GO" id="GO:0035556">
    <property type="term" value="P:intracellular signal transduction"/>
    <property type="evidence" value="ECO:0007669"/>
    <property type="project" value="InterPro"/>
</dbReference>
<dbReference type="CDD" id="cd00060">
    <property type="entry name" value="FHA"/>
    <property type="match status" value="1"/>
</dbReference>
<dbReference type="Gene3D" id="3.30.450.40">
    <property type="match status" value="1"/>
</dbReference>
<dbReference type="SUPFAM" id="SSF55073">
    <property type="entry name" value="Nucleotide cyclase"/>
    <property type="match status" value="1"/>
</dbReference>
<comment type="similarity">
    <text evidence="2">Belongs to the adenylyl cyclase class-3 family.</text>
</comment>
<dbReference type="PANTHER" id="PTHR43081">
    <property type="entry name" value="ADENYLATE CYCLASE, TERMINAL-DIFFERENTIATION SPECIFIC-RELATED"/>
    <property type="match status" value="1"/>
</dbReference>
<keyword evidence="5" id="KW-1133">Transmembrane helix</keyword>
<evidence type="ECO:0000256" key="1">
    <source>
        <dbReference type="ARBA" id="ARBA00004196"/>
    </source>
</evidence>
<feature type="non-terminal residue" evidence="10">
    <location>
        <position position="531"/>
    </location>
</feature>
<dbReference type="InterPro" id="IPR050697">
    <property type="entry name" value="Adenylyl/Guanylyl_Cyclase_3/4"/>
</dbReference>
<dbReference type="Pfam" id="PF01590">
    <property type="entry name" value="GAF"/>
    <property type="match status" value="1"/>
</dbReference>
<evidence type="ECO:0000259" key="8">
    <source>
        <dbReference type="PROSITE" id="PS50006"/>
    </source>
</evidence>
<organism evidence="10 11">
    <name type="scientific">Candidatus Segetimicrobium genomatis</name>
    <dbReference type="NCBI Taxonomy" id="2569760"/>
    <lineage>
        <taxon>Bacteria</taxon>
        <taxon>Bacillati</taxon>
        <taxon>Candidatus Sysuimicrobiota</taxon>
        <taxon>Candidatus Sysuimicrobiia</taxon>
        <taxon>Candidatus Sysuimicrobiales</taxon>
        <taxon>Candidatus Segetimicrobiaceae</taxon>
        <taxon>Candidatus Segetimicrobium</taxon>
    </lineage>
</organism>
<dbReference type="Proteomes" id="UP000319353">
    <property type="component" value="Unassembled WGS sequence"/>
</dbReference>
<dbReference type="AlphaFoldDB" id="A0A537KKX8"/>
<feature type="domain" description="FHA" evidence="8">
    <location>
        <begin position="21"/>
        <end position="70"/>
    </location>
</feature>
<evidence type="ECO:0000256" key="6">
    <source>
        <dbReference type="ARBA" id="ARBA00023136"/>
    </source>
</evidence>
<protein>
    <submittedName>
        <fullName evidence="10">FHA domain-containing protein</fullName>
    </submittedName>
</protein>
<keyword evidence="6" id="KW-0472">Membrane</keyword>
<dbReference type="PROSITE" id="PS50125">
    <property type="entry name" value="GUANYLATE_CYCLASE_2"/>
    <property type="match status" value="1"/>
</dbReference>
<name>A0A537KKX8_9BACT</name>
<dbReference type="Gene3D" id="2.60.200.20">
    <property type="match status" value="1"/>
</dbReference>
<sequence>MFKLLSTSGDQSIDLQLGRTLVVGRAVTSDVPIYDPTISRTHAEIALTATGIRLKDLGSSNGTFLNGARVTEAEAGESDIVTFGKVAFKVISVTPPVPRPQVVPAPSGFAGSKPSPGGTIVRQMPVSNSGGVPAIVIDTPQGASHLKVSAQSQEERREKKLSLLLEISKELSKQQELDRLLDKVVDFTFQIMNVDRVSILLLDEKSKELVPRVSKSRTGDASAAKHVPQSIARKAVDDRVAILSDNAAADDRFKGKSILIQSVRSAMCTPLMGSDGNVLGILYVDNQTAIHSFADEDLEFLIAFGGLTANAIEISRLSDRLRREAVVVSNFQRYFAPNLASQIAQQEGAVQLGGQKRPVVIFFSDIRGFTPLSETMGPDAIATLLTEYFTEMVEIVFEHSGTLDKFMGDAIMALWGAPIAHADDADRAMKCALDQLVSLERLNKKWKEQDRPELGIGIGINFGEVFAGNIGSDRRLEYTVIGDAVNIASRLCSIAGPNEILISESFYQALKQPPKVEALEPIQVKGKTKKI</sequence>
<comment type="caution">
    <text evidence="10">The sequence shown here is derived from an EMBL/GenBank/DDBJ whole genome shotgun (WGS) entry which is preliminary data.</text>
</comment>
<reference evidence="10 11" key="1">
    <citation type="journal article" date="2019" name="Nat. Microbiol.">
        <title>Mediterranean grassland soil C-N compound turnover is dependent on rainfall and depth, and is mediated by genomically divergent microorganisms.</title>
        <authorList>
            <person name="Diamond S."/>
            <person name="Andeer P.F."/>
            <person name="Li Z."/>
            <person name="Crits-Christoph A."/>
            <person name="Burstein D."/>
            <person name="Anantharaman K."/>
            <person name="Lane K.R."/>
            <person name="Thomas B.C."/>
            <person name="Pan C."/>
            <person name="Northen T.R."/>
            <person name="Banfield J.F."/>
        </authorList>
    </citation>
    <scope>NUCLEOTIDE SEQUENCE [LARGE SCALE GENOMIC DNA]</scope>
    <source>
        <strain evidence="10">NP_4</strain>
    </source>
</reference>
<dbReference type="InterPro" id="IPR029016">
    <property type="entry name" value="GAF-like_dom_sf"/>
</dbReference>
<dbReference type="GO" id="GO:0030313">
    <property type="term" value="C:cell envelope"/>
    <property type="evidence" value="ECO:0007669"/>
    <property type="project" value="UniProtKB-SubCell"/>
</dbReference>
<dbReference type="SUPFAM" id="SSF49879">
    <property type="entry name" value="SMAD/FHA domain"/>
    <property type="match status" value="1"/>
</dbReference>
<dbReference type="FunFam" id="3.30.70.1230:FF:000016">
    <property type="entry name" value="Adenylate/guanylate cyclase domain-containing protein"/>
    <property type="match status" value="1"/>
</dbReference>
<dbReference type="InterPro" id="IPR001054">
    <property type="entry name" value="A/G_cyclase"/>
</dbReference>
<accession>A0A537KKX8</accession>